<feature type="region of interest" description="Disordered" evidence="14">
    <location>
        <begin position="145"/>
        <end position="211"/>
    </location>
</feature>
<dbReference type="InterPro" id="IPR029479">
    <property type="entry name" value="Nitroreductase"/>
</dbReference>
<feature type="region of interest" description="Disordered" evidence="14">
    <location>
        <begin position="21"/>
        <end position="40"/>
    </location>
</feature>
<name>A0A9Q1FCF0_SYNKA</name>
<dbReference type="SUPFAM" id="SSF55469">
    <property type="entry name" value="FMN-dependent nitroreductase-like"/>
    <property type="match status" value="1"/>
</dbReference>
<evidence type="ECO:0000256" key="11">
    <source>
        <dbReference type="ARBA" id="ARBA00033666"/>
    </source>
</evidence>
<protein>
    <recommendedName>
        <fullName evidence="19">DNA-directed RNA polymerase</fullName>
    </recommendedName>
</protein>
<evidence type="ECO:0000256" key="4">
    <source>
        <dbReference type="ARBA" id="ARBA00022630"/>
    </source>
</evidence>
<dbReference type="GO" id="GO:0140616">
    <property type="term" value="F:iodotyrosine deiodinase activity"/>
    <property type="evidence" value="ECO:0007669"/>
    <property type="project" value="UniProtKB-ARBA"/>
</dbReference>
<dbReference type="GO" id="GO:0003899">
    <property type="term" value="F:DNA-directed RNA polymerase activity"/>
    <property type="evidence" value="ECO:0007669"/>
    <property type="project" value="InterPro"/>
</dbReference>
<keyword evidence="18" id="KW-1185">Reference proteome</keyword>
<evidence type="ECO:0000256" key="2">
    <source>
        <dbReference type="ARBA" id="ARBA00007118"/>
    </source>
</evidence>
<evidence type="ECO:0000256" key="14">
    <source>
        <dbReference type="SAM" id="MobiDB-lite"/>
    </source>
</evidence>
<evidence type="ECO:0000256" key="9">
    <source>
        <dbReference type="ARBA" id="ARBA00023163"/>
    </source>
</evidence>
<evidence type="ECO:0000313" key="17">
    <source>
        <dbReference type="EMBL" id="KAJ8355626.1"/>
    </source>
</evidence>
<dbReference type="Proteomes" id="UP001152622">
    <property type="component" value="Chromosome 6"/>
</dbReference>
<evidence type="ECO:0000259" key="15">
    <source>
        <dbReference type="Pfam" id="PF00562"/>
    </source>
</evidence>
<sequence>MLVLTGEKVENKQVLVNKSMPTVTQTPLEGSAQPGQPQYRDVPITYKGSTDSYIEKVMISSNAEDAFLIKILLRQTRRPEIGDKFSSRHGQKGVCGLIVPQEDMPFCDSGICPDIIMNPHGYPSRMTVGKLIELLAGRPGFWTGDSTTGRPLGAARSIRKKDRDADSKSTAKSRPWVDEDLQDDTEIGTRGEEDSDWPGGEEDVPHVPYAPTRYPGDVMLRRSREFYTLMNERRSVRFISPEPVPREVIDYVIQTAGTSPSGAHTEPWTFMVVADAEVKHKIREIVEEEEEMNYRQRMGDKWVSDLRKIRTNWIKEYLDIAPYLILVFKQTHGIHSSGKKKTHYYNEISVSIACGILLAALTNVGLVTVTSTPLNCGPQLRLLLCRPTNEKLLMLLPVGFPATDATVPKLTRKNMDDIMVFM</sequence>
<reference evidence="17" key="1">
    <citation type="journal article" date="2023" name="Science">
        <title>Genome structures resolve the early diversification of teleost fishes.</title>
        <authorList>
            <person name="Parey E."/>
            <person name="Louis A."/>
            <person name="Montfort J."/>
            <person name="Bouchez O."/>
            <person name="Roques C."/>
            <person name="Iampietro C."/>
            <person name="Lluch J."/>
            <person name="Castinel A."/>
            <person name="Donnadieu C."/>
            <person name="Desvignes T."/>
            <person name="Floi Bucao C."/>
            <person name="Jouanno E."/>
            <person name="Wen M."/>
            <person name="Mejri S."/>
            <person name="Dirks R."/>
            <person name="Jansen H."/>
            <person name="Henkel C."/>
            <person name="Chen W.J."/>
            <person name="Zahm M."/>
            <person name="Cabau C."/>
            <person name="Klopp C."/>
            <person name="Thompson A.W."/>
            <person name="Robinson-Rechavi M."/>
            <person name="Braasch I."/>
            <person name="Lecointre G."/>
            <person name="Bobe J."/>
            <person name="Postlethwait J.H."/>
            <person name="Berthelot C."/>
            <person name="Roest Crollius H."/>
            <person name="Guiguen Y."/>
        </authorList>
    </citation>
    <scope>NUCLEOTIDE SEQUENCE</scope>
    <source>
        <strain evidence="17">WJC10195</strain>
    </source>
</reference>
<dbReference type="GO" id="GO:0003677">
    <property type="term" value="F:DNA binding"/>
    <property type="evidence" value="ECO:0007669"/>
    <property type="project" value="InterPro"/>
</dbReference>
<evidence type="ECO:0000313" key="18">
    <source>
        <dbReference type="Proteomes" id="UP001152622"/>
    </source>
</evidence>
<dbReference type="GO" id="GO:0006351">
    <property type="term" value="P:DNA-templated transcription"/>
    <property type="evidence" value="ECO:0007669"/>
    <property type="project" value="InterPro"/>
</dbReference>
<dbReference type="GO" id="GO:0006570">
    <property type="term" value="P:tyrosine metabolic process"/>
    <property type="evidence" value="ECO:0007669"/>
    <property type="project" value="TreeGrafter"/>
</dbReference>
<dbReference type="InterPro" id="IPR007121">
    <property type="entry name" value="RNA_pol_bsu_CS"/>
</dbReference>
<dbReference type="InterPro" id="IPR014724">
    <property type="entry name" value="RNA_pol_RPB2_OB-fold"/>
</dbReference>
<feature type="compositionally biased region" description="Polar residues" evidence="14">
    <location>
        <begin position="21"/>
        <end position="36"/>
    </location>
</feature>
<evidence type="ECO:0000256" key="1">
    <source>
        <dbReference type="ARBA" id="ARBA00001917"/>
    </source>
</evidence>
<evidence type="ECO:0000256" key="12">
    <source>
        <dbReference type="ARBA" id="ARBA00047519"/>
    </source>
</evidence>
<feature type="domain" description="Nitroreductase" evidence="16">
    <location>
        <begin position="232"/>
        <end position="399"/>
    </location>
</feature>
<comment type="catalytic activity">
    <reaction evidence="13">
        <text>L-tyrosine + chloride + NADP(+) = 3-chloro-L-tyrosine + NADPH</text>
        <dbReference type="Rhea" id="RHEA:70343"/>
        <dbReference type="ChEBI" id="CHEBI:17996"/>
        <dbReference type="ChEBI" id="CHEBI:57783"/>
        <dbReference type="ChEBI" id="CHEBI:58315"/>
        <dbReference type="ChEBI" id="CHEBI:58349"/>
        <dbReference type="ChEBI" id="CHEBI:189422"/>
    </reaction>
    <physiologicalReaction direction="right-to-left" evidence="13">
        <dbReference type="Rhea" id="RHEA:70345"/>
    </physiologicalReaction>
</comment>
<feature type="compositionally biased region" description="Acidic residues" evidence="14">
    <location>
        <begin position="193"/>
        <end position="202"/>
    </location>
</feature>
<evidence type="ECO:0000256" key="7">
    <source>
        <dbReference type="ARBA" id="ARBA00022695"/>
    </source>
</evidence>
<evidence type="ECO:0008006" key="19">
    <source>
        <dbReference type="Google" id="ProtNLM"/>
    </source>
</evidence>
<comment type="catalytic activity">
    <reaction evidence="11">
        <text>bromide + L-tyrosine + NADP(+) = 3-bromo-L-tyrosine + NADPH</text>
        <dbReference type="Rhea" id="RHEA:70347"/>
        <dbReference type="ChEBI" id="CHEBI:15858"/>
        <dbReference type="ChEBI" id="CHEBI:57783"/>
        <dbReference type="ChEBI" id="CHEBI:58315"/>
        <dbReference type="ChEBI" id="CHEBI:58349"/>
        <dbReference type="ChEBI" id="CHEBI:189423"/>
    </reaction>
    <physiologicalReaction direction="right-to-left" evidence="11">
        <dbReference type="Rhea" id="RHEA:70349"/>
    </physiologicalReaction>
</comment>
<keyword evidence="9" id="KW-0804">Transcription</keyword>
<dbReference type="CDD" id="cd02144">
    <property type="entry name" value="iodotyrosine_dehalogenase"/>
    <property type="match status" value="1"/>
</dbReference>
<dbReference type="Gene3D" id="2.40.50.150">
    <property type="match status" value="1"/>
</dbReference>
<dbReference type="GO" id="GO:0000428">
    <property type="term" value="C:DNA-directed RNA polymerase complex"/>
    <property type="evidence" value="ECO:0007669"/>
    <property type="project" value="UniProtKB-KW"/>
</dbReference>
<comment type="cofactor">
    <cofactor evidence="1">
        <name>FMN</name>
        <dbReference type="ChEBI" id="CHEBI:58210"/>
    </cofactor>
</comment>
<keyword evidence="7" id="KW-0548">Nucleotidyltransferase</keyword>
<dbReference type="FunFam" id="3.40.109.10:FF:000004">
    <property type="entry name" value="Iodotyrosine deiodinase 1"/>
    <property type="match status" value="1"/>
</dbReference>
<dbReference type="Gene3D" id="3.40.109.10">
    <property type="entry name" value="NADH Oxidase"/>
    <property type="match status" value="1"/>
</dbReference>
<dbReference type="OrthoDB" id="41362at2759"/>
<comment type="caution">
    <text evidence="17">The sequence shown here is derived from an EMBL/GenBank/DDBJ whole genome shotgun (WGS) entry which is preliminary data.</text>
</comment>
<gene>
    <name evidence="17" type="ORF">SKAU_G00184200</name>
</gene>
<proteinExistence type="inferred from homology"/>
<dbReference type="PROSITE" id="PS01166">
    <property type="entry name" value="RNA_POL_BETA"/>
    <property type="match status" value="1"/>
</dbReference>
<comment type="similarity">
    <text evidence="2">Belongs to the nitroreductase family.</text>
</comment>
<keyword evidence="6" id="KW-0808">Transferase</keyword>
<dbReference type="InterPro" id="IPR007120">
    <property type="entry name" value="DNA-dir_RNAP_su2_dom"/>
</dbReference>
<evidence type="ECO:0000256" key="13">
    <source>
        <dbReference type="ARBA" id="ARBA00048356"/>
    </source>
</evidence>
<dbReference type="AlphaFoldDB" id="A0A9Q1FCF0"/>
<keyword evidence="3" id="KW-0240">DNA-directed RNA polymerase</keyword>
<evidence type="ECO:0000256" key="3">
    <source>
        <dbReference type="ARBA" id="ARBA00022478"/>
    </source>
</evidence>
<dbReference type="EMBL" id="JAINUF010000006">
    <property type="protein sequence ID" value="KAJ8355626.1"/>
    <property type="molecule type" value="Genomic_DNA"/>
</dbReference>
<comment type="catalytic activity">
    <reaction evidence="12">
        <text>3-iodo-L-tyrosine + iodide + NADP(+) = 3,5-diiodo-L-tyrosine + NADPH + H(+)</text>
        <dbReference type="Rhea" id="RHEA:27457"/>
        <dbReference type="ChEBI" id="CHEBI:15378"/>
        <dbReference type="ChEBI" id="CHEBI:16382"/>
        <dbReference type="ChEBI" id="CHEBI:57506"/>
        <dbReference type="ChEBI" id="CHEBI:57783"/>
        <dbReference type="ChEBI" id="CHEBI:58349"/>
        <dbReference type="ChEBI" id="CHEBI:59898"/>
    </reaction>
    <physiologicalReaction direction="right-to-left" evidence="12">
        <dbReference type="Rhea" id="RHEA:27459"/>
    </physiologicalReaction>
</comment>
<comment type="catalytic activity">
    <reaction evidence="10">
        <text>iodide + L-tyrosine + NADP(+) = 3-iodo-L-tyrosine + NADPH</text>
        <dbReference type="Rhea" id="RHEA:27453"/>
        <dbReference type="ChEBI" id="CHEBI:16382"/>
        <dbReference type="ChEBI" id="CHEBI:57783"/>
        <dbReference type="ChEBI" id="CHEBI:58315"/>
        <dbReference type="ChEBI" id="CHEBI:58349"/>
        <dbReference type="ChEBI" id="CHEBI:59898"/>
    </reaction>
    <physiologicalReaction direction="right-to-left" evidence="10">
        <dbReference type="Rhea" id="RHEA:27455"/>
    </physiologicalReaction>
</comment>
<evidence type="ECO:0000256" key="5">
    <source>
        <dbReference type="ARBA" id="ARBA00022643"/>
    </source>
</evidence>
<dbReference type="InterPro" id="IPR000415">
    <property type="entry name" value="Nitroreductase-like"/>
</dbReference>
<dbReference type="Pfam" id="PF00562">
    <property type="entry name" value="RNA_pol_Rpb2_6"/>
    <property type="match status" value="1"/>
</dbReference>
<dbReference type="PANTHER" id="PTHR23026">
    <property type="entry name" value="NADPH NITROREDUCTASE"/>
    <property type="match status" value="1"/>
</dbReference>
<organism evidence="17 18">
    <name type="scientific">Synaphobranchus kaupii</name>
    <name type="common">Kaup's arrowtooth eel</name>
    <dbReference type="NCBI Taxonomy" id="118154"/>
    <lineage>
        <taxon>Eukaryota</taxon>
        <taxon>Metazoa</taxon>
        <taxon>Chordata</taxon>
        <taxon>Craniata</taxon>
        <taxon>Vertebrata</taxon>
        <taxon>Euteleostomi</taxon>
        <taxon>Actinopterygii</taxon>
        <taxon>Neopterygii</taxon>
        <taxon>Teleostei</taxon>
        <taxon>Anguilliformes</taxon>
        <taxon>Synaphobranchidae</taxon>
        <taxon>Synaphobranchus</taxon>
    </lineage>
</organism>
<keyword evidence="5" id="KW-0288">FMN</keyword>
<dbReference type="PANTHER" id="PTHR23026:SF90">
    <property type="entry name" value="IODOTYROSINE DEIODINASE 1"/>
    <property type="match status" value="1"/>
</dbReference>
<accession>A0A9Q1FCF0</accession>
<evidence type="ECO:0000256" key="10">
    <source>
        <dbReference type="ARBA" id="ARBA00033619"/>
    </source>
</evidence>
<dbReference type="InterPro" id="IPR050627">
    <property type="entry name" value="Nitroreductase/BluB"/>
</dbReference>
<dbReference type="GO" id="GO:0005886">
    <property type="term" value="C:plasma membrane"/>
    <property type="evidence" value="ECO:0007669"/>
    <property type="project" value="TreeGrafter"/>
</dbReference>
<keyword evidence="8" id="KW-0560">Oxidoreductase</keyword>
<evidence type="ECO:0000256" key="8">
    <source>
        <dbReference type="ARBA" id="ARBA00023002"/>
    </source>
</evidence>
<keyword evidence="4" id="KW-0285">Flavoprotein</keyword>
<evidence type="ECO:0000259" key="16">
    <source>
        <dbReference type="Pfam" id="PF00881"/>
    </source>
</evidence>
<dbReference type="InterPro" id="IPR037033">
    <property type="entry name" value="DNA-dir_RNAP_su2_hyb_sf"/>
</dbReference>
<dbReference type="SUPFAM" id="SSF64484">
    <property type="entry name" value="beta and beta-prime subunits of DNA dependent RNA-polymerase"/>
    <property type="match status" value="1"/>
</dbReference>
<feature type="domain" description="DNA-directed RNA polymerase subunit 2 hybrid-binding" evidence="15">
    <location>
        <begin position="3"/>
        <end position="154"/>
    </location>
</feature>
<dbReference type="Gene3D" id="2.40.270.10">
    <property type="entry name" value="DNA-directed RNA polymerase, subunit 2, domain 6"/>
    <property type="match status" value="1"/>
</dbReference>
<dbReference type="Pfam" id="PF00881">
    <property type="entry name" value="Nitroreductase"/>
    <property type="match status" value="1"/>
</dbReference>
<evidence type="ECO:0000256" key="6">
    <source>
        <dbReference type="ARBA" id="ARBA00022679"/>
    </source>
</evidence>